<organism evidence="2 3">
    <name type="scientific">Sphaerimonospora thailandensis</name>
    <dbReference type="NCBI Taxonomy" id="795644"/>
    <lineage>
        <taxon>Bacteria</taxon>
        <taxon>Bacillati</taxon>
        <taxon>Actinomycetota</taxon>
        <taxon>Actinomycetes</taxon>
        <taxon>Streptosporangiales</taxon>
        <taxon>Streptosporangiaceae</taxon>
        <taxon>Sphaerimonospora</taxon>
    </lineage>
</organism>
<comment type="caution">
    <text evidence="2">The sequence shown here is derived from an EMBL/GenBank/DDBJ whole genome shotgun (WGS) entry which is preliminary data.</text>
</comment>
<evidence type="ECO:0000256" key="1">
    <source>
        <dbReference type="SAM" id="SignalP"/>
    </source>
</evidence>
<accession>A0A8J3W0U8</accession>
<evidence type="ECO:0000313" key="2">
    <source>
        <dbReference type="EMBL" id="GIH72619.1"/>
    </source>
</evidence>
<sequence>MLRRMIAVLTLTTAALTTPATADAAIQVNTQVNTQINTQAGTEASAQAATRFRGVGDDVIRIRATKQPGLIRLTHDGESNFIVHTIDPRGKTGEYLVNEIGRYDGTVLYNDYGTKGTIGLEIRADGRWTATFLPVQKARCWCGATIRGQGDQVLKLSPTRGLRTMRAAHNGESNFIVHGHTRLGSFSDLLINEIGRYRGKVVLPTGTRLVTVHADGAWTLTRN</sequence>
<proteinExistence type="predicted"/>
<gene>
    <name evidence="2" type="ORF">Mth01_48720</name>
</gene>
<feature type="signal peptide" evidence="1">
    <location>
        <begin position="1"/>
        <end position="24"/>
    </location>
</feature>
<dbReference type="RefSeq" id="WP_204018274.1">
    <property type="nucleotide sequence ID" value="NZ_BOOG01000056.1"/>
</dbReference>
<dbReference type="Proteomes" id="UP000610966">
    <property type="component" value="Unassembled WGS sequence"/>
</dbReference>
<protein>
    <submittedName>
        <fullName evidence="2">Uncharacterized protein</fullName>
    </submittedName>
</protein>
<name>A0A8J3W0U8_9ACTN</name>
<evidence type="ECO:0000313" key="3">
    <source>
        <dbReference type="Proteomes" id="UP000610966"/>
    </source>
</evidence>
<dbReference type="AlphaFoldDB" id="A0A8J3W0U8"/>
<keyword evidence="3" id="KW-1185">Reference proteome</keyword>
<dbReference type="EMBL" id="BOOG01000056">
    <property type="protein sequence ID" value="GIH72619.1"/>
    <property type="molecule type" value="Genomic_DNA"/>
</dbReference>
<keyword evidence="1" id="KW-0732">Signal</keyword>
<feature type="chain" id="PRO_5035165262" evidence="1">
    <location>
        <begin position="25"/>
        <end position="223"/>
    </location>
</feature>
<reference evidence="2" key="1">
    <citation type="submission" date="2021-01" db="EMBL/GenBank/DDBJ databases">
        <title>Whole genome shotgun sequence of Sphaerimonospora thailandensis NBRC 107569.</title>
        <authorList>
            <person name="Komaki H."/>
            <person name="Tamura T."/>
        </authorList>
    </citation>
    <scope>NUCLEOTIDE SEQUENCE</scope>
    <source>
        <strain evidence="2">NBRC 107569</strain>
    </source>
</reference>